<reference evidence="1" key="1">
    <citation type="submission" date="2023-03" db="EMBL/GenBank/DDBJ databases">
        <title>Actinorhabdospora filicis NBRC 111898.</title>
        <authorList>
            <person name="Ichikawa N."/>
            <person name="Sato H."/>
            <person name="Tonouchi N."/>
        </authorList>
    </citation>
    <scope>NUCLEOTIDE SEQUENCE</scope>
    <source>
        <strain evidence="1">NBRC 111898</strain>
    </source>
</reference>
<gene>
    <name evidence="1" type="ORF">Afil01_31250</name>
</gene>
<dbReference type="Proteomes" id="UP001165079">
    <property type="component" value="Unassembled WGS sequence"/>
</dbReference>
<dbReference type="EMBL" id="BSTX01000002">
    <property type="protein sequence ID" value="GLZ78318.1"/>
    <property type="molecule type" value="Genomic_DNA"/>
</dbReference>
<proteinExistence type="predicted"/>
<comment type="caution">
    <text evidence="1">The sequence shown here is derived from an EMBL/GenBank/DDBJ whole genome shotgun (WGS) entry which is preliminary data.</text>
</comment>
<accession>A0A9W6SL99</accession>
<dbReference type="RefSeq" id="WP_285663477.1">
    <property type="nucleotide sequence ID" value="NZ_BSTX01000002.1"/>
</dbReference>
<evidence type="ECO:0000313" key="1">
    <source>
        <dbReference type="EMBL" id="GLZ78318.1"/>
    </source>
</evidence>
<organism evidence="1 2">
    <name type="scientific">Actinorhabdospora filicis</name>
    <dbReference type="NCBI Taxonomy" id="1785913"/>
    <lineage>
        <taxon>Bacteria</taxon>
        <taxon>Bacillati</taxon>
        <taxon>Actinomycetota</taxon>
        <taxon>Actinomycetes</taxon>
        <taxon>Micromonosporales</taxon>
        <taxon>Micromonosporaceae</taxon>
        <taxon>Actinorhabdospora</taxon>
    </lineage>
</organism>
<protein>
    <submittedName>
        <fullName evidence="1">Uncharacterized protein</fullName>
    </submittedName>
</protein>
<keyword evidence="2" id="KW-1185">Reference proteome</keyword>
<name>A0A9W6SL99_9ACTN</name>
<dbReference type="InterPro" id="IPR008930">
    <property type="entry name" value="Terpenoid_cyclase/PrenylTrfase"/>
</dbReference>
<sequence length="114" mass="12034">MDASPAVDWIHRHGRAIDQRCVSVELGTADTAVVAEALGAFQNPDGGFGHALEPDVRRAGSSVLATTIALQLLARYGLGGNVDLLDGARRFLTGTYEPGTAAWPIVPAEPFSKY</sequence>
<dbReference type="AlphaFoldDB" id="A0A9W6SL99"/>
<evidence type="ECO:0000313" key="2">
    <source>
        <dbReference type="Proteomes" id="UP001165079"/>
    </source>
</evidence>
<dbReference type="SUPFAM" id="SSF48239">
    <property type="entry name" value="Terpenoid cyclases/Protein prenyltransferases"/>
    <property type="match status" value="1"/>
</dbReference>
<dbReference type="Gene3D" id="1.50.10.20">
    <property type="match status" value="1"/>
</dbReference>